<dbReference type="PANTHER" id="PTHR31448:SF34">
    <property type="entry name" value="MYOSIN-BINDING PROTEIN 3"/>
    <property type="match status" value="1"/>
</dbReference>
<protein>
    <submittedName>
        <fullName evidence="9">Myosin-binding protein 3 isoform X1</fullName>
    </submittedName>
</protein>
<dbReference type="PROSITE" id="PS51775">
    <property type="entry name" value="GTD_BINDING"/>
    <property type="match status" value="1"/>
</dbReference>
<comment type="subcellular location">
    <subcellularLocation>
        <location evidence="1">Membrane</location>
        <topology evidence="1">Single-pass membrane protein</topology>
    </subcellularLocation>
</comment>
<dbReference type="GO" id="GO:0016020">
    <property type="term" value="C:membrane"/>
    <property type="evidence" value="ECO:0007669"/>
    <property type="project" value="UniProtKB-SubCell"/>
</dbReference>
<accession>A0A834U0M7</accession>
<evidence type="ECO:0000256" key="5">
    <source>
        <dbReference type="SAM" id="Coils"/>
    </source>
</evidence>
<evidence type="ECO:0000313" key="10">
    <source>
        <dbReference type="Proteomes" id="UP000634136"/>
    </source>
</evidence>
<evidence type="ECO:0000259" key="8">
    <source>
        <dbReference type="PROSITE" id="PS51775"/>
    </source>
</evidence>
<evidence type="ECO:0000256" key="2">
    <source>
        <dbReference type="ARBA" id="ARBA00022692"/>
    </source>
</evidence>
<comment type="caution">
    <text evidence="9">The sequence shown here is derived from an EMBL/GenBank/DDBJ whole genome shotgun (WGS) entry which is preliminary data.</text>
</comment>
<feature type="compositionally biased region" description="Acidic residues" evidence="6">
    <location>
        <begin position="327"/>
        <end position="343"/>
    </location>
</feature>
<evidence type="ECO:0000313" key="9">
    <source>
        <dbReference type="EMBL" id="KAF7831102.1"/>
    </source>
</evidence>
<dbReference type="Pfam" id="PF04576">
    <property type="entry name" value="Zein-binding"/>
    <property type="match status" value="1"/>
</dbReference>
<dbReference type="EMBL" id="JAAIUW010000005">
    <property type="protein sequence ID" value="KAF7831102.1"/>
    <property type="molecule type" value="Genomic_DNA"/>
</dbReference>
<feature type="coiled-coil region" evidence="5">
    <location>
        <begin position="511"/>
        <end position="612"/>
    </location>
</feature>
<reference evidence="9" key="1">
    <citation type="submission" date="2020-09" db="EMBL/GenBank/DDBJ databases">
        <title>Genome-Enabled Discovery of Anthraquinone Biosynthesis in Senna tora.</title>
        <authorList>
            <person name="Kang S.-H."/>
            <person name="Pandey R.P."/>
            <person name="Lee C.-M."/>
            <person name="Sim J.-S."/>
            <person name="Jeong J.-T."/>
            <person name="Choi B.-S."/>
            <person name="Jung M."/>
            <person name="Ginzburg D."/>
            <person name="Zhao K."/>
            <person name="Won S.Y."/>
            <person name="Oh T.-J."/>
            <person name="Yu Y."/>
            <person name="Kim N.-H."/>
            <person name="Lee O.R."/>
            <person name="Lee T.-H."/>
            <person name="Bashyal P."/>
            <person name="Kim T.-S."/>
            <person name="Lee W.-H."/>
            <person name="Kawkins C."/>
            <person name="Kim C.-K."/>
            <person name="Kim J.S."/>
            <person name="Ahn B.O."/>
            <person name="Rhee S.Y."/>
            <person name="Sohng J.K."/>
        </authorList>
    </citation>
    <scope>NUCLEOTIDE SEQUENCE</scope>
    <source>
        <tissue evidence="9">Leaf</tissue>
    </source>
</reference>
<dbReference type="InterPro" id="IPR007656">
    <property type="entry name" value="GTD-bd"/>
</dbReference>
<keyword evidence="4 7" id="KW-0472">Membrane</keyword>
<dbReference type="GO" id="GO:0080115">
    <property type="term" value="F:myosin XI tail binding"/>
    <property type="evidence" value="ECO:0007669"/>
    <property type="project" value="UniProtKB-ARBA"/>
</dbReference>
<dbReference type="OrthoDB" id="1888939at2759"/>
<evidence type="ECO:0000256" key="3">
    <source>
        <dbReference type="ARBA" id="ARBA00022989"/>
    </source>
</evidence>
<feature type="domain" description="GTD-binding" evidence="8">
    <location>
        <begin position="505"/>
        <end position="603"/>
    </location>
</feature>
<organism evidence="9 10">
    <name type="scientific">Senna tora</name>
    <dbReference type="NCBI Taxonomy" id="362788"/>
    <lineage>
        <taxon>Eukaryota</taxon>
        <taxon>Viridiplantae</taxon>
        <taxon>Streptophyta</taxon>
        <taxon>Embryophyta</taxon>
        <taxon>Tracheophyta</taxon>
        <taxon>Spermatophyta</taxon>
        <taxon>Magnoliopsida</taxon>
        <taxon>eudicotyledons</taxon>
        <taxon>Gunneridae</taxon>
        <taxon>Pentapetalae</taxon>
        <taxon>rosids</taxon>
        <taxon>fabids</taxon>
        <taxon>Fabales</taxon>
        <taxon>Fabaceae</taxon>
        <taxon>Caesalpinioideae</taxon>
        <taxon>Cassia clade</taxon>
        <taxon>Senna</taxon>
    </lineage>
</organism>
<evidence type="ECO:0000256" key="7">
    <source>
        <dbReference type="SAM" id="Phobius"/>
    </source>
</evidence>
<dbReference type="PANTHER" id="PTHR31448">
    <property type="entry name" value="MYOSIN-BINDING PROTEIN 2"/>
    <property type="match status" value="1"/>
</dbReference>
<feature type="region of interest" description="Disordered" evidence="6">
    <location>
        <begin position="378"/>
        <end position="414"/>
    </location>
</feature>
<proteinExistence type="predicted"/>
<keyword evidence="3 7" id="KW-1133">Transmembrane helix</keyword>
<keyword evidence="5" id="KW-0175">Coiled coil</keyword>
<dbReference type="Proteomes" id="UP000634136">
    <property type="component" value="Unassembled WGS sequence"/>
</dbReference>
<gene>
    <name evidence="9" type="ORF">G2W53_013435</name>
</gene>
<feature type="region of interest" description="Disordered" evidence="6">
    <location>
        <begin position="453"/>
        <end position="481"/>
    </location>
</feature>
<evidence type="ECO:0000256" key="1">
    <source>
        <dbReference type="ARBA" id="ARBA00004167"/>
    </source>
</evidence>
<evidence type="ECO:0000256" key="6">
    <source>
        <dbReference type="SAM" id="MobiDB-lite"/>
    </source>
</evidence>
<feature type="compositionally biased region" description="Basic and acidic residues" evidence="6">
    <location>
        <begin position="453"/>
        <end position="465"/>
    </location>
</feature>
<dbReference type="InterPro" id="IPR039306">
    <property type="entry name" value="MYOB"/>
</dbReference>
<feature type="region of interest" description="Disordered" evidence="6">
    <location>
        <begin position="313"/>
        <end position="343"/>
    </location>
</feature>
<sequence length="825" mass="94561">MAANKFTTFLHRNTNNRITVALVYAILEWVLILLLLLNSLFSYAITKFAMWVGLKPPCPYCSTLHHVLEPEPEPEQSKSFRTDFVCEAHAAQISKMGFCSNHGRMAESHRMCEDCFPSLPNHSEKEKASIKAGVALFSWLNHEKTGETERCSCCNKSFKLNLNSPYLLLESSWGDGDYKSKEDLVVESLDDDDEGDKECEHQILSDIESFILREVAEDRSEDAEKDDLLLHHHRFSEPIWEEDRSLEVITMHFKNGVAAFCDDDDDDDDIHRMIPVELIDSLECANFGSCISEKGLLEPKIETLENSMVLEVEEKQDNAQEPAFECTQEDEDEDESSSSEDDAEVQNAFDEFIAQNNLFQSQSLSYDDCNIEQDIEEEDNTQAKPIQSEEPSCTCQSIQEDHQSSTSDGDDDAKVPDAFDEFIAQNKLGPVQIIAEDDEDVEMNLVEENHEEEKIFHHESSKVTEEGEIEEDKLPETPSSMDGLHYLQRKLMLLEKPESLDGTDTEIGDPTSTIERLKRALSALYQELEEERSASAIAANQTMAMITRLQEEKAAMQMEALQYQRMMEEQSEYDQEALQLLNDLMLKREKEKQELEKELEEYKQKVLEYEAKEKLRVLRRMKTAKSVKTTEESESIDLILNCEAREEEEEEDKNNNVNTTTISINHMSALDSSLEEFEEEKMSILYQLKELEEKLITLGENEQFLEVEDTPEEEGRPMGCLAKRLLPYLDEADEALMEDSGANDDDDDDGSIKVSIEEEVDHVYERLQALETDTDFLRHCMGSIQKGDKGMDLLQEILQHFRDLKDVELRLKDLGDDDDDDDPLV</sequence>
<feature type="compositionally biased region" description="Polar residues" evidence="6">
    <location>
        <begin position="382"/>
        <end position="398"/>
    </location>
</feature>
<keyword evidence="2 7" id="KW-0812">Transmembrane</keyword>
<feature type="transmembrane region" description="Helical" evidence="7">
    <location>
        <begin position="21"/>
        <end position="45"/>
    </location>
</feature>
<evidence type="ECO:0000256" key="4">
    <source>
        <dbReference type="ARBA" id="ARBA00023136"/>
    </source>
</evidence>
<dbReference type="AlphaFoldDB" id="A0A834U0M7"/>
<name>A0A834U0M7_9FABA</name>
<feature type="coiled-coil region" evidence="5">
    <location>
        <begin position="674"/>
        <end position="708"/>
    </location>
</feature>
<keyword evidence="10" id="KW-1185">Reference proteome</keyword>